<dbReference type="EMBL" id="MZXV01000044">
    <property type="protein sequence ID" value="PZV36651.1"/>
    <property type="molecule type" value="Genomic_DNA"/>
</dbReference>
<dbReference type="AlphaFoldDB" id="A0A2W7C2T0"/>
<organism evidence="1 2">
    <name type="scientific">Mesorhizobium kowhaii</name>
    <dbReference type="NCBI Taxonomy" id="1300272"/>
    <lineage>
        <taxon>Bacteria</taxon>
        <taxon>Pseudomonadati</taxon>
        <taxon>Pseudomonadota</taxon>
        <taxon>Alphaproteobacteria</taxon>
        <taxon>Hyphomicrobiales</taxon>
        <taxon>Phyllobacteriaceae</taxon>
        <taxon>Mesorhizobium</taxon>
    </lineage>
</organism>
<reference evidence="2" key="1">
    <citation type="submission" date="2017-03" db="EMBL/GenBank/DDBJ databases">
        <authorList>
            <person name="Safronova V.I."/>
            <person name="Sazanova A.L."/>
            <person name="Chirak E.R."/>
        </authorList>
    </citation>
    <scope>NUCLEOTIDE SEQUENCE [LARGE SCALE GENOMIC DNA]</scope>
    <source>
        <strain evidence="2">Ach-343</strain>
    </source>
</reference>
<name>A0A2W7C2T0_9HYPH</name>
<dbReference type="RefSeq" id="WP_111546045.1">
    <property type="nucleotide sequence ID" value="NZ_MZXV01000044.1"/>
</dbReference>
<accession>A0A2W7C2T0</accession>
<keyword evidence="2" id="KW-1185">Reference proteome</keyword>
<proteinExistence type="predicted"/>
<dbReference type="Proteomes" id="UP000248616">
    <property type="component" value="Unassembled WGS sequence"/>
</dbReference>
<evidence type="ECO:0000313" key="2">
    <source>
        <dbReference type="Proteomes" id="UP000248616"/>
    </source>
</evidence>
<sequence length="117" mass="12636">MPEPVNSFVPPIYPRGSNYWPPTNFTVKDDRFIIAPTGSSGTLYTVTKIGENYPTQECKNDLPPGGKIHLVCGGLGSGFVFNEATLRFQQFYGFGFIVGDSAENTPAITIGKCSAIP</sequence>
<dbReference type="OrthoDB" id="8456451at2"/>
<comment type="caution">
    <text evidence="1">The sequence shown here is derived from an EMBL/GenBank/DDBJ whole genome shotgun (WGS) entry which is preliminary data.</text>
</comment>
<evidence type="ECO:0000313" key="1">
    <source>
        <dbReference type="EMBL" id="PZV36651.1"/>
    </source>
</evidence>
<protein>
    <submittedName>
        <fullName evidence="1">Uncharacterized protein</fullName>
    </submittedName>
</protein>
<gene>
    <name evidence="1" type="ORF">B5V02_20845</name>
</gene>